<dbReference type="EMBL" id="GEDV01012733">
    <property type="protein sequence ID" value="JAP75824.1"/>
    <property type="molecule type" value="Transcribed_RNA"/>
</dbReference>
<evidence type="ECO:0000313" key="2">
    <source>
        <dbReference type="EMBL" id="JAP75824.1"/>
    </source>
</evidence>
<dbReference type="AlphaFoldDB" id="A0A131Y933"/>
<sequence>MNRANLVVLAGVMFFLCCVASSANGKKSSGREMKIVRFPPETQNTTLSEECRFEECQQSCYDNHRDSYDAKGQCSGFTCICQYRIPCTLRKCIRECRKREAKHMFGLKAICVRADCHCDWKNRCFPAQCKESCKKQLKWNERDKFKWSVRSKCMNGDCICKSGPPRQKRSRQ</sequence>
<accession>A0A131Y933</accession>
<feature type="chain" id="PRO_5007284397" evidence="1">
    <location>
        <begin position="26"/>
        <end position="172"/>
    </location>
</feature>
<proteinExistence type="predicted"/>
<reference evidence="2" key="1">
    <citation type="journal article" date="2016" name="Ticks Tick Borne Dis.">
        <title>De novo assembly and annotation of the salivary gland transcriptome of Rhipicephalus appendiculatus male and female ticks during blood feeding.</title>
        <authorList>
            <person name="de Castro M.H."/>
            <person name="de Klerk D."/>
            <person name="Pienaar R."/>
            <person name="Latif A.A."/>
            <person name="Rees D.J."/>
            <person name="Mans B.J."/>
        </authorList>
    </citation>
    <scope>NUCLEOTIDE SEQUENCE</scope>
    <source>
        <tissue evidence="2">Salivary glands</tissue>
    </source>
</reference>
<protein>
    <submittedName>
        <fullName evidence="2">Glycine rich superfamily member</fullName>
    </submittedName>
</protein>
<keyword evidence="1" id="KW-0732">Signal</keyword>
<evidence type="ECO:0000256" key="1">
    <source>
        <dbReference type="SAM" id="SignalP"/>
    </source>
</evidence>
<name>A0A131Y933_RHIAP</name>
<feature type="signal peptide" evidence="1">
    <location>
        <begin position="1"/>
        <end position="25"/>
    </location>
</feature>
<organism evidence="2">
    <name type="scientific">Rhipicephalus appendiculatus</name>
    <name type="common">Brown ear tick</name>
    <dbReference type="NCBI Taxonomy" id="34631"/>
    <lineage>
        <taxon>Eukaryota</taxon>
        <taxon>Metazoa</taxon>
        <taxon>Ecdysozoa</taxon>
        <taxon>Arthropoda</taxon>
        <taxon>Chelicerata</taxon>
        <taxon>Arachnida</taxon>
        <taxon>Acari</taxon>
        <taxon>Parasitiformes</taxon>
        <taxon>Ixodida</taxon>
        <taxon>Ixodoidea</taxon>
        <taxon>Ixodidae</taxon>
        <taxon>Rhipicephalinae</taxon>
        <taxon>Rhipicephalus</taxon>
        <taxon>Rhipicephalus</taxon>
    </lineage>
</organism>